<keyword evidence="3" id="KW-1185">Reference proteome</keyword>
<sequence>MSSPQAPHKPHWLSCNNGNCVQVAQYDDKILIRDSKDAEGATLSFDREEWEEFRDAVKAGRFDAV</sequence>
<dbReference type="RefSeq" id="WP_271275459.1">
    <property type="nucleotide sequence ID" value="NZ_BAABFD010000003.1"/>
</dbReference>
<comment type="caution">
    <text evidence="2">The sequence shown here is derived from an EMBL/GenBank/DDBJ whole genome shotgun (WGS) entry which is preliminary data.</text>
</comment>
<evidence type="ECO:0000313" key="3">
    <source>
        <dbReference type="Proteomes" id="UP001212498"/>
    </source>
</evidence>
<dbReference type="EMBL" id="JAPNUD010000010">
    <property type="protein sequence ID" value="MDA0640145.1"/>
    <property type="molecule type" value="Genomic_DNA"/>
</dbReference>
<proteinExistence type="predicted"/>
<feature type="domain" description="DUF397" evidence="1">
    <location>
        <begin position="14"/>
        <end position="58"/>
    </location>
</feature>
<dbReference type="Pfam" id="PF04149">
    <property type="entry name" value="DUF397"/>
    <property type="match status" value="1"/>
</dbReference>
<organism evidence="2 3">
    <name type="scientific">Nonomuraea ferruginea</name>
    <dbReference type="NCBI Taxonomy" id="46174"/>
    <lineage>
        <taxon>Bacteria</taxon>
        <taxon>Bacillati</taxon>
        <taxon>Actinomycetota</taxon>
        <taxon>Actinomycetes</taxon>
        <taxon>Streptosporangiales</taxon>
        <taxon>Streptosporangiaceae</taxon>
        <taxon>Nonomuraea</taxon>
    </lineage>
</organism>
<dbReference type="Proteomes" id="UP001212498">
    <property type="component" value="Unassembled WGS sequence"/>
</dbReference>
<name>A0ABT4STC2_9ACTN</name>
<gene>
    <name evidence="2" type="ORF">OUY24_05905</name>
</gene>
<accession>A0ABT4STC2</accession>
<evidence type="ECO:0000313" key="2">
    <source>
        <dbReference type="EMBL" id="MDA0640145.1"/>
    </source>
</evidence>
<protein>
    <submittedName>
        <fullName evidence="2">DUF397 domain-containing protein</fullName>
    </submittedName>
</protein>
<dbReference type="InterPro" id="IPR007278">
    <property type="entry name" value="DUF397"/>
</dbReference>
<evidence type="ECO:0000259" key="1">
    <source>
        <dbReference type="Pfam" id="PF04149"/>
    </source>
</evidence>
<reference evidence="2 3" key="1">
    <citation type="submission" date="2022-11" db="EMBL/GenBank/DDBJ databases">
        <title>Nonomuraea corallina sp. nov., a new species of the genus Nonomuraea isolated from sea side sediment in Thai sea.</title>
        <authorList>
            <person name="Ngamcharungchit C."/>
            <person name="Matsumoto A."/>
            <person name="Suriyachadkun C."/>
            <person name="Panbangred W."/>
            <person name="Inahashi Y."/>
            <person name="Intra B."/>
        </authorList>
    </citation>
    <scope>NUCLEOTIDE SEQUENCE [LARGE SCALE GENOMIC DNA]</scope>
    <source>
        <strain evidence="2 3">DSM 43553</strain>
    </source>
</reference>